<dbReference type="CDD" id="cd00156">
    <property type="entry name" value="REC"/>
    <property type="match status" value="1"/>
</dbReference>
<dbReference type="PROSITE" id="PS00688">
    <property type="entry name" value="SIGMA54_INTERACT_3"/>
    <property type="match status" value="1"/>
</dbReference>
<dbReference type="RefSeq" id="WP_087318591.1">
    <property type="nucleotide sequence ID" value="NZ_NFLW01000032.1"/>
</dbReference>
<dbReference type="InterPro" id="IPR002078">
    <property type="entry name" value="Sigma_54_int"/>
</dbReference>
<dbReference type="InterPro" id="IPR058031">
    <property type="entry name" value="AAA_lid_NorR"/>
</dbReference>
<name>A0A1Y4V5D3_9BACE</name>
<dbReference type="Gene3D" id="1.10.8.60">
    <property type="match status" value="1"/>
</dbReference>
<dbReference type="InterPro" id="IPR001789">
    <property type="entry name" value="Sig_transdc_resp-reg_receiver"/>
</dbReference>
<dbReference type="Gene3D" id="1.10.10.60">
    <property type="entry name" value="Homeodomain-like"/>
    <property type="match status" value="1"/>
</dbReference>
<comment type="caution">
    <text evidence="8">The sequence shown here is derived from an EMBL/GenBank/DDBJ whole genome shotgun (WGS) entry which is preliminary data.</text>
</comment>
<dbReference type="InterPro" id="IPR003593">
    <property type="entry name" value="AAA+_ATPase"/>
</dbReference>
<dbReference type="Pfam" id="PF00072">
    <property type="entry name" value="Response_reg"/>
    <property type="match status" value="1"/>
</dbReference>
<reference evidence="9" key="1">
    <citation type="submission" date="2017-04" db="EMBL/GenBank/DDBJ databases">
        <title>Function of individual gut microbiota members based on whole genome sequencing of pure cultures obtained from chicken caecum.</title>
        <authorList>
            <person name="Medvecky M."/>
            <person name="Cejkova D."/>
            <person name="Polansky O."/>
            <person name="Karasova D."/>
            <person name="Kubasova T."/>
            <person name="Cizek A."/>
            <person name="Rychlik I."/>
        </authorList>
    </citation>
    <scope>NUCLEOTIDE SEQUENCE [LARGE SCALE GENOMIC DNA]</scope>
    <source>
        <strain evidence="9">An109</strain>
    </source>
</reference>
<dbReference type="Pfam" id="PF25601">
    <property type="entry name" value="AAA_lid_14"/>
    <property type="match status" value="1"/>
</dbReference>
<dbReference type="Pfam" id="PF02954">
    <property type="entry name" value="HTH_8"/>
    <property type="match status" value="1"/>
</dbReference>
<dbReference type="Pfam" id="PF00158">
    <property type="entry name" value="Sigma54_activat"/>
    <property type="match status" value="1"/>
</dbReference>
<feature type="domain" description="Response regulatory" evidence="7">
    <location>
        <begin position="9"/>
        <end position="128"/>
    </location>
</feature>
<evidence type="ECO:0000259" key="6">
    <source>
        <dbReference type="PROSITE" id="PS50045"/>
    </source>
</evidence>
<keyword evidence="5" id="KW-0597">Phosphoprotein</keyword>
<dbReference type="SUPFAM" id="SSF52540">
    <property type="entry name" value="P-loop containing nucleoside triphosphate hydrolases"/>
    <property type="match status" value="1"/>
</dbReference>
<protein>
    <submittedName>
        <fullName evidence="8">Sigma-54-dependent Fis family transcriptional regulator</fullName>
    </submittedName>
</protein>
<dbReference type="SUPFAM" id="SSF46689">
    <property type="entry name" value="Homeodomain-like"/>
    <property type="match status" value="1"/>
</dbReference>
<keyword evidence="3" id="KW-0805">Transcription regulation</keyword>
<dbReference type="PRINTS" id="PR01590">
    <property type="entry name" value="HTHFIS"/>
</dbReference>
<dbReference type="PROSITE" id="PS50045">
    <property type="entry name" value="SIGMA54_INTERACT_4"/>
    <property type="match status" value="1"/>
</dbReference>
<keyword evidence="4" id="KW-0804">Transcription</keyword>
<evidence type="ECO:0000313" key="8">
    <source>
        <dbReference type="EMBL" id="OUQ65297.1"/>
    </source>
</evidence>
<sequence>MEEVNKLGKILIVDDNEDVLFALNLLLEPYTEKIKVATTPDRIEYFMTTFHPDLILLDMNFSRDAISGQEGFESLKQILQIDPQAIVIFMTAYADTDKAVRAIKAGATDFIPKPWEKDKLLATLTSGMRLRQSQQEVSILKKQVEVLSGQNTSENDIIGESSVMQEVFTTINKLSNTDANILILGENGTGKDVIARLIYRCSPRYGKPFVTIDLGSIPEQLFESELFGFEKGAFTDAKKSKAGRMEVATNGTLFLDEIGNLSLPMQSKLLTAIEKRQISRLGSTQTVPIDVRLICATNADIRQMVEDGNFRQDLLYRINTIEIHIPPLRERGNDIILLADHFLDRYTRKYKKEIHGLTREAKNKLLKYVWPGNVRELQHTIERAVILGDGSMLKPENFLFHTTSKQKKEEEVVLNLEQLERQAIEKALRISNGNISRAAEYLGITRYALYRKLEKLGL</sequence>
<gene>
    <name evidence="8" type="ORF">B5E52_15760</name>
</gene>
<dbReference type="CDD" id="cd00009">
    <property type="entry name" value="AAA"/>
    <property type="match status" value="1"/>
</dbReference>
<dbReference type="GO" id="GO:0000160">
    <property type="term" value="P:phosphorelay signal transduction system"/>
    <property type="evidence" value="ECO:0007669"/>
    <property type="project" value="InterPro"/>
</dbReference>
<dbReference type="SMART" id="SM00448">
    <property type="entry name" value="REC"/>
    <property type="match status" value="1"/>
</dbReference>
<dbReference type="InterPro" id="IPR025944">
    <property type="entry name" value="Sigma_54_int_dom_CS"/>
</dbReference>
<evidence type="ECO:0000256" key="1">
    <source>
        <dbReference type="ARBA" id="ARBA00022741"/>
    </source>
</evidence>
<dbReference type="AlphaFoldDB" id="A0A1Y4V5D3"/>
<dbReference type="GO" id="GO:0006355">
    <property type="term" value="P:regulation of DNA-templated transcription"/>
    <property type="evidence" value="ECO:0007669"/>
    <property type="project" value="InterPro"/>
</dbReference>
<keyword evidence="1" id="KW-0547">Nucleotide-binding</keyword>
<dbReference type="Gene3D" id="3.40.50.300">
    <property type="entry name" value="P-loop containing nucleotide triphosphate hydrolases"/>
    <property type="match status" value="1"/>
</dbReference>
<dbReference type="FunFam" id="3.40.50.300:FF:000006">
    <property type="entry name" value="DNA-binding transcriptional regulator NtrC"/>
    <property type="match status" value="1"/>
</dbReference>
<dbReference type="SUPFAM" id="SSF52172">
    <property type="entry name" value="CheY-like"/>
    <property type="match status" value="1"/>
</dbReference>
<evidence type="ECO:0000313" key="9">
    <source>
        <dbReference type="Proteomes" id="UP000196036"/>
    </source>
</evidence>
<accession>A0A1Y4V5D3</accession>
<keyword evidence="2" id="KW-0067">ATP-binding</keyword>
<dbReference type="InterPro" id="IPR011006">
    <property type="entry name" value="CheY-like_superfamily"/>
</dbReference>
<feature type="modified residue" description="4-aspartylphosphate" evidence="5">
    <location>
        <position position="58"/>
    </location>
</feature>
<dbReference type="InterPro" id="IPR027417">
    <property type="entry name" value="P-loop_NTPase"/>
</dbReference>
<evidence type="ECO:0000256" key="4">
    <source>
        <dbReference type="ARBA" id="ARBA00023163"/>
    </source>
</evidence>
<dbReference type="Gene3D" id="3.40.50.2300">
    <property type="match status" value="1"/>
</dbReference>
<dbReference type="PANTHER" id="PTHR32071">
    <property type="entry name" value="TRANSCRIPTIONAL REGULATORY PROTEIN"/>
    <property type="match status" value="1"/>
</dbReference>
<dbReference type="Proteomes" id="UP000196036">
    <property type="component" value="Unassembled WGS sequence"/>
</dbReference>
<dbReference type="InterPro" id="IPR002197">
    <property type="entry name" value="HTH_Fis"/>
</dbReference>
<dbReference type="EMBL" id="NFLW01000032">
    <property type="protein sequence ID" value="OUQ65297.1"/>
    <property type="molecule type" value="Genomic_DNA"/>
</dbReference>
<dbReference type="InterPro" id="IPR009057">
    <property type="entry name" value="Homeodomain-like_sf"/>
</dbReference>
<evidence type="ECO:0000259" key="7">
    <source>
        <dbReference type="PROSITE" id="PS50110"/>
    </source>
</evidence>
<evidence type="ECO:0000256" key="3">
    <source>
        <dbReference type="ARBA" id="ARBA00023015"/>
    </source>
</evidence>
<dbReference type="SMART" id="SM00382">
    <property type="entry name" value="AAA"/>
    <property type="match status" value="1"/>
</dbReference>
<evidence type="ECO:0000256" key="2">
    <source>
        <dbReference type="ARBA" id="ARBA00022840"/>
    </source>
</evidence>
<organism evidence="8 9">
    <name type="scientific">Bacteroides xylanisolvens</name>
    <dbReference type="NCBI Taxonomy" id="371601"/>
    <lineage>
        <taxon>Bacteria</taxon>
        <taxon>Pseudomonadati</taxon>
        <taxon>Bacteroidota</taxon>
        <taxon>Bacteroidia</taxon>
        <taxon>Bacteroidales</taxon>
        <taxon>Bacteroidaceae</taxon>
        <taxon>Bacteroides</taxon>
    </lineage>
</organism>
<evidence type="ECO:0000256" key="5">
    <source>
        <dbReference type="PROSITE-ProRule" id="PRU00169"/>
    </source>
</evidence>
<dbReference type="GO" id="GO:0043565">
    <property type="term" value="F:sequence-specific DNA binding"/>
    <property type="evidence" value="ECO:0007669"/>
    <property type="project" value="InterPro"/>
</dbReference>
<dbReference type="GO" id="GO:0005524">
    <property type="term" value="F:ATP binding"/>
    <property type="evidence" value="ECO:0007669"/>
    <property type="project" value="UniProtKB-KW"/>
</dbReference>
<proteinExistence type="predicted"/>
<dbReference type="PANTHER" id="PTHR32071:SF113">
    <property type="entry name" value="ALGINATE BIOSYNTHESIS TRANSCRIPTIONAL REGULATORY PROTEIN ALGB"/>
    <property type="match status" value="1"/>
</dbReference>
<dbReference type="PROSITE" id="PS50110">
    <property type="entry name" value="RESPONSE_REGULATORY"/>
    <property type="match status" value="1"/>
</dbReference>
<feature type="domain" description="Sigma-54 factor interaction" evidence="6">
    <location>
        <begin position="157"/>
        <end position="386"/>
    </location>
</feature>